<evidence type="ECO:0000313" key="2">
    <source>
        <dbReference type="Proteomes" id="UP000242642"/>
    </source>
</evidence>
<evidence type="ECO:0000313" key="1">
    <source>
        <dbReference type="EMBL" id="SET64346.1"/>
    </source>
</evidence>
<reference evidence="2" key="1">
    <citation type="submission" date="2016-10" db="EMBL/GenBank/DDBJ databases">
        <authorList>
            <person name="Varghese N."/>
            <person name="Submissions S."/>
        </authorList>
    </citation>
    <scope>NUCLEOTIDE SEQUENCE [LARGE SCALE GENOMIC DNA]</scope>
    <source>
        <strain evidence="2">DSM 18579</strain>
    </source>
</reference>
<dbReference type="EMBL" id="FOHV01000056">
    <property type="protein sequence ID" value="SET64346.1"/>
    <property type="molecule type" value="Genomic_DNA"/>
</dbReference>
<dbReference type="Proteomes" id="UP000242642">
    <property type="component" value="Unassembled WGS sequence"/>
</dbReference>
<sequence>MIDLLKPLRSLPVKSHLLSTPQLEVYEPSSAITIERYQEIKNFLESNWHAECLMSKIQYRNKGSSKYLVDTPTCFIQAINPDKSDPSFVVFAIYFYANNYALSDPELFLRFNPMTQKLERFDSNYLFRIDNEFYNNREYSEKIETPAQYKANIATDFEFIEPTYQLINVNGIIYSLHDPIVSEDKKVQVNSPD</sequence>
<proteinExistence type="predicted"/>
<organism evidence="1 2">
    <name type="scientific">Thorsellia anophelis DSM 18579</name>
    <dbReference type="NCBI Taxonomy" id="1123402"/>
    <lineage>
        <taxon>Bacteria</taxon>
        <taxon>Pseudomonadati</taxon>
        <taxon>Pseudomonadota</taxon>
        <taxon>Gammaproteobacteria</taxon>
        <taxon>Enterobacterales</taxon>
        <taxon>Thorselliaceae</taxon>
        <taxon>Thorsellia</taxon>
    </lineage>
</organism>
<protein>
    <submittedName>
        <fullName evidence="1">Uncharacterized protein</fullName>
    </submittedName>
</protein>
<gene>
    <name evidence="1" type="ORF">SAMN02583745_02954</name>
</gene>
<dbReference type="AlphaFoldDB" id="A0A1I0G2W0"/>
<keyword evidence="2" id="KW-1185">Reference proteome</keyword>
<dbReference type="STRING" id="1123402.SAMN02583745_02954"/>
<dbReference type="RefSeq" id="WP_093322741.1">
    <property type="nucleotide sequence ID" value="NZ_FOHV01000056.1"/>
</dbReference>
<accession>A0A1I0G2W0</accession>
<name>A0A1I0G2W0_9GAMM</name>